<organism evidence="1 2">
    <name type="scientific">Pocillopora meandrina</name>
    <dbReference type="NCBI Taxonomy" id="46732"/>
    <lineage>
        <taxon>Eukaryota</taxon>
        <taxon>Metazoa</taxon>
        <taxon>Cnidaria</taxon>
        <taxon>Anthozoa</taxon>
        <taxon>Hexacorallia</taxon>
        <taxon>Scleractinia</taxon>
        <taxon>Astrocoeniina</taxon>
        <taxon>Pocilloporidae</taxon>
        <taxon>Pocillopora</taxon>
    </lineage>
</organism>
<reference evidence="1 2" key="1">
    <citation type="submission" date="2022-05" db="EMBL/GenBank/DDBJ databases">
        <authorList>
            <consortium name="Genoscope - CEA"/>
            <person name="William W."/>
        </authorList>
    </citation>
    <scope>NUCLEOTIDE SEQUENCE [LARGE SCALE GENOMIC DNA]</scope>
</reference>
<gene>
    <name evidence="1" type="ORF">PMEA_00005703</name>
</gene>
<dbReference type="AlphaFoldDB" id="A0AAU9WF16"/>
<dbReference type="EMBL" id="CALNXJ010000014">
    <property type="protein sequence ID" value="CAH3114867.1"/>
    <property type="molecule type" value="Genomic_DNA"/>
</dbReference>
<dbReference type="PROSITE" id="PS51257">
    <property type="entry name" value="PROKAR_LIPOPROTEIN"/>
    <property type="match status" value="1"/>
</dbReference>
<accession>A0AAU9WF16</accession>
<sequence>MADKHDLCGLYNGLKAIYEPKTNVVGPVLSAVGCQLYTNLEDIKVRWKENFCNLLNQRGAADQSACHKIQQRETREELSDPITDDELQGCVLAPTLFSLYLVAVLETMCTNLN</sequence>
<keyword evidence="2" id="KW-1185">Reference proteome</keyword>
<evidence type="ECO:0000313" key="1">
    <source>
        <dbReference type="EMBL" id="CAH3114867.1"/>
    </source>
</evidence>
<protein>
    <submittedName>
        <fullName evidence="1">Uncharacterized protein</fullName>
    </submittedName>
</protein>
<dbReference type="Proteomes" id="UP001159428">
    <property type="component" value="Unassembled WGS sequence"/>
</dbReference>
<proteinExistence type="predicted"/>
<evidence type="ECO:0000313" key="2">
    <source>
        <dbReference type="Proteomes" id="UP001159428"/>
    </source>
</evidence>
<comment type="caution">
    <text evidence="1">The sequence shown here is derived from an EMBL/GenBank/DDBJ whole genome shotgun (WGS) entry which is preliminary data.</text>
</comment>
<name>A0AAU9WF16_9CNID</name>